<evidence type="ECO:0000259" key="15">
    <source>
        <dbReference type="Pfam" id="PF01170"/>
    </source>
</evidence>
<comment type="subcellular location">
    <subcellularLocation>
        <location evidence="1">Cytoplasm</location>
    </subcellularLocation>
</comment>
<dbReference type="KEGG" id="max:MMALV_02580"/>
<dbReference type="AlphaFoldDB" id="M9SC26"/>
<gene>
    <name evidence="16" type="ORF">MMALV_02580</name>
</gene>
<dbReference type="PROSITE" id="PS01261">
    <property type="entry name" value="UPF0020"/>
    <property type="match status" value="1"/>
</dbReference>
<keyword evidence="3" id="KW-0963">Cytoplasm</keyword>
<evidence type="ECO:0000256" key="5">
    <source>
        <dbReference type="ARBA" id="ARBA00022603"/>
    </source>
</evidence>
<keyword evidence="8" id="KW-0819">tRNA processing</keyword>
<dbReference type="GO" id="GO:0030488">
    <property type="term" value="P:tRNA methylation"/>
    <property type="evidence" value="ECO:0007669"/>
    <property type="project" value="TreeGrafter"/>
</dbReference>
<feature type="domain" description="Ribosomal RNA large subunit methyltransferase K/L-like methyltransferase" evidence="15">
    <location>
        <begin position="162"/>
        <end position="299"/>
    </location>
</feature>
<evidence type="ECO:0000256" key="9">
    <source>
        <dbReference type="ARBA" id="ARBA00022884"/>
    </source>
</evidence>
<name>M9SC26_METAX</name>
<sequence length="331" mass="37190">MYQSYLFELLGELDDMPRDEAVATVYTETDGDCRIIRDGPGYVVISFEEEKLDPICSRLALTHSVGRYLGSFDPEDLSPIEGAGLPAGTFALRHKRFKGWMADVDSQNLIRKVGAVFSKNNDVDLRHPDTVVNLLMTDQVHAFIEERVFDADLLRERKVSERPFFSPISLHPKYARALINLTGVKRGGTVLDPFCGTGGIVIEAANMGMKAIASDFDPEMVAGTRENMDYYGLALHDFEVIDIGDIPERFHDIDAIACDPPYGRSTKTGGEKIDHIYARALEAFPKVLSEKGKAGVVMPHVFENPYMDLRKVYVQYVHGTLSRYYHIFTRQ</sequence>
<evidence type="ECO:0000256" key="11">
    <source>
        <dbReference type="ARBA" id="ARBA00054380"/>
    </source>
</evidence>
<dbReference type="CDD" id="cd11715">
    <property type="entry name" value="THUMP_AdoMetMT"/>
    <property type="match status" value="1"/>
</dbReference>
<dbReference type="GO" id="GO:0000049">
    <property type="term" value="F:tRNA binding"/>
    <property type="evidence" value="ECO:0007669"/>
    <property type="project" value="UniProtKB-KW"/>
</dbReference>
<evidence type="ECO:0000256" key="6">
    <source>
        <dbReference type="ARBA" id="ARBA00022679"/>
    </source>
</evidence>
<dbReference type="CDD" id="cd02440">
    <property type="entry name" value="AdoMet_MTases"/>
    <property type="match status" value="1"/>
</dbReference>
<dbReference type="GO" id="GO:0160101">
    <property type="term" value="F:tRNA (guanine(10)-N2)-dimethyltransferase activity"/>
    <property type="evidence" value="ECO:0007669"/>
    <property type="project" value="UniProtKB-EC"/>
</dbReference>
<keyword evidence="9" id="KW-0694">RNA-binding</keyword>
<protein>
    <recommendedName>
        <fullName evidence="13">tRNA (guanine(10)-N(2))-dimethyltransferase</fullName>
        <ecNumber evidence="13">2.1.1.213</ecNumber>
    </recommendedName>
    <alternativeName>
        <fullName evidence="14">tRNA:G10 dimethyltransferase</fullName>
    </alternativeName>
</protein>
<dbReference type="OrthoDB" id="7080at2157"/>
<reference evidence="16 17" key="1">
    <citation type="journal article" date="2012" name="J. Bacteriol.">
        <title>Genome sequence of 'Candidatus Methanomethylophilus alvus' Mx1201, a methanogenic archaeon from the human gut belonging to a seventh order of methanogens.</title>
        <authorList>
            <person name="Borrel G."/>
            <person name="Harris H.M."/>
            <person name="Tottey W."/>
            <person name="Mihajlovski A."/>
            <person name="Parisot N."/>
            <person name="Peyretaillade E."/>
            <person name="Peyret P."/>
            <person name="Gribaldo S."/>
            <person name="O'Toole P.W."/>
            <person name="Brugere J.F."/>
        </authorList>
    </citation>
    <scope>NUCLEOTIDE SEQUENCE [LARGE SCALE GENOMIC DNA]</scope>
    <source>
        <strain evidence="16 17">Mx1201</strain>
    </source>
</reference>
<dbReference type="HOGENOM" id="CLU_057819_1_0_2"/>
<dbReference type="FunFam" id="3.40.50.150:FF:000251">
    <property type="entry name" value="Putative RNA methylase"/>
    <property type="match status" value="1"/>
</dbReference>
<evidence type="ECO:0000313" key="17">
    <source>
        <dbReference type="Proteomes" id="UP000012672"/>
    </source>
</evidence>
<dbReference type="Pfam" id="PF01170">
    <property type="entry name" value="UPF0020"/>
    <property type="match status" value="1"/>
</dbReference>
<evidence type="ECO:0000256" key="14">
    <source>
        <dbReference type="ARBA" id="ARBA00082665"/>
    </source>
</evidence>
<dbReference type="RefSeq" id="WP_015504159.1">
    <property type="nucleotide sequence ID" value="NC_020913.1"/>
</dbReference>
<keyword evidence="17" id="KW-1185">Reference proteome</keyword>
<dbReference type="SUPFAM" id="SSF143437">
    <property type="entry name" value="THUMP domain-like"/>
    <property type="match status" value="1"/>
</dbReference>
<comment type="similarity">
    <text evidence="12">Belongs to the methyltransferase superfamily. Trm-G10 family.</text>
</comment>
<keyword evidence="4" id="KW-0820">tRNA-binding</keyword>
<dbReference type="EMBL" id="CP004049">
    <property type="protein sequence ID" value="AGI85010.1"/>
    <property type="molecule type" value="Genomic_DNA"/>
</dbReference>
<comment type="subunit">
    <text evidence="2">Monomer.</text>
</comment>
<evidence type="ECO:0000313" key="16">
    <source>
        <dbReference type="EMBL" id="AGI85010.1"/>
    </source>
</evidence>
<dbReference type="InterPro" id="IPR002052">
    <property type="entry name" value="DNA_methylase_N6_adenine_CS"/>
</dbReference>
<keyword evidence="7" id="KW-0949">S-adenosyl-L-methionine</keyword>
<dbReference type="InterPro" id="IPR029063">
    <property type="entry name" value="SAM-dependent_MTases_sf"/>
</dbReference>
<dbReference type="Proteomes" id="UP000012672">
    <property type="component" value="Chromosome"/>
</dbReference>
<evidence type="ECO:0000256" key="3">
    <source>
        <dbReference type="ARBA" id="ARBA00022490"/>
    </source>
</evidence>
<keyword evidence="5 16" id="KW-0489">Methyltransferase</keyword>
<dbReference type="GeneID" id="41321054"/>
<dbReference type="InParanoid" id="M9SC26"/>
<dbReference type="InterPro" id="IPR053943">
    <property type="entry name" value="RlmKL-like_Mtase_CS"/>
</dbReference>
<dbReference type="STRING" id="1236689.MMALV_02580"/>
<dbReference type="PROSITE" id="PS00092">
    <property type="entry name" value="N6_MTASE"/>
    <property type="match status" value="1"/>
</dbReference>
<evidence type="ECO:0000256" key="10">
    <source>
        <dbReference type="ARBA" id="ARBA00051883"/>
    </source>
</evidence>
<dbReference type="InterPro" id="IPR000241">
    <property type="entry name" value="RlmKL-like_Mtase"/>
</dbReference>
<dbReference type="FunCoup" id="M9SC26">
    <property type="interactions" value="30"/>
</dbReference>
<evidence type="ECO:0000256" key="8">
    <source>
        <dbReference type="ARBA" id="ARBA00022694"/>
    </source>
</evidence>
<dbReference type="Gene3D" id="3.40.50.150">
    <property type="entry name" value="Vaccinia Virus protein VP39"/>
    <property type="match status" value="1"/>
</dbReference>
<dbReference type="SUPFAM" id="SSF53335">
    <property type="entry name" value="S-adenosyl-L-methionine-dependent methyltransferases"/>
    <property type="match status" value="1"/>
</dbReference>
<proteinExistence type="inferred from homology"/>
<dbReference type="PANTHER" id="PTHR14911:SF21">
    <property type="entry name" value="N2-METHYLGUANOSINE TRNA METHYLTRANSFERASE"/>
    <property type="match status" value="1"/>
</dbReference>
<dbReference type="eggNOG" id="arCOG00047">
    <property type="taxonomic scope" value="Archaea"/>
</dbReference>
<evidence type="ECO:0000256" key="7">
    <source>
        <dbReference type="ARBA" id="ARBA00022691"/>
    </source>
</evidence>
<evidence type="ECO:0000256" key="13">
    <source>
        <dbReference type="ARBA" id="ARBA00066936"/>
    </source>
</evidence>
<dbReference type="GO" id="GO:0005737">
    <property type="term" value="C:cytoplasm"/>
    <property type="evidence" value="ECO:0007669"/>
    <property type="project" value="UniProtKB-SubCell"/>
</dbReference>
<keyword evidence="6 16" id="KW-0808">Transferase</keyword>
<accession>M9SC26</accession>
<organism evidence="16 17">
    <name type="scientific">Methanomethylophilus alvi (strain Mx1201)</name>
    <dbReference type="NCBI Taxonomy" id="1236689"/>
    <lineage>
        <taxon>Archaea</taxon>
        <taxon>Methanobacteriati</taxon>
        <taxon>Thermoplasmatota</taxon>
        <taxon>Thermoplasmata</taxon>
        <taxon>Methanomassiliicoccales</taxon>
        <taxon>Methanomethylophilaceae</taxon>
        <taxon>Methanomethylophilus</taxon>
    </lineage>
</organism>
<comment type="function">
    <text evidence="11">Catalyzes the adenosylmethionine-dependent methylation of the exocyclic amino group (N(2)) of guanosine at position 10 of various tRNAs. Acts via a two-step process that leads to the formation of either N(2)-monomethyl (m(2)G) or N(2)-dimethylguanosine (m(2)(2)G).</text>
</comment>
<evidence type="ECO:0000256" key="2">
    <source>
        <dbReference type="ARBA" id="ARBA00011245"/>
    </source>
</evidence>
<dbReference type="PANTHER" id="PTHR14911">
    <property type="entry name" value="THUMP DOMAIN-CONTAINING"/>
    <property type="match status" value="1"/>
</dbReference>
<dbReference type="EC" id="2.1.1.213" evidence="13"/>
<evidence type="ECO:0000256" key="12">
    <source>
        <dbReference type="ARBA" id="ARBA00061338"/>
    </source>
</evidence>
<dbReference type="PRINTS" id="PR00507">
    <property type="entry name" value="N12N6MTFRASE"/>
</dbReference>
<evidence type="ECO:0000256" key="4">
    <source>
        <dbReference type="ARBA" id="ARBA00022555"/>
    </source>
</evidence>
<evidence type="ECO:0000256" key="1">
    <source>
        <dbReference type="ARBA" id="ARBA00004496"/>
    </source>
</evidence>
<comment type="catalytic activity">
    <reaction evidence="10">
        <text>guanosine(10) in tRNA + 2 S-adenosyl-L-methionine = N(2)-dimethylguanosine(10) in tRNA + 2 S-adenosyl-L-homocysteine + 2 H(+)</text>
        <dbReference type="Rhea" id="RHEA:43124"/>
        <dbReference type="Rhea" id="RHEA-COMP:10355"/>
        <dbReference type="Rhea" id="RHEA-COMP:10358"/>
        <dbReference type="ChEBI" id="CHEBI:15378"/>
        <dbReference type="ChEBI" id="CHEBI:57856"/>
        <dbReference type="ChEBI" id="CHEBI:59789"/>
        <dbReference type="ChEBI" id="CHEBI:74269"/>
        <dbReference type="ChEBI" id="CHEBI:74513"/>
        <dbReference type="EC" id="2.1.1.213"/>
    </reaction>
</comment>